<organism evidence="2 3">
    <name type="scientific">Micromonospora azadirachtae</name>
    <dbReference type="NCBI Taxonomy" id="1970735"/>
    <lineage>
        <taxon>Bacteria</taxon>
        <taxon>Bacillati</taxon>
        <taxon>Actinomycetota</taxon>
        <taxon>Actinomycetes</taxon>
        <taxon>Micromonosporales</taxon>
        <taxon>Micromonosporaceae</taxon>
        <taxon>Micromonospora</taxon>
    </lineage>
</organism>
<reference evidence="3" key="1">
    <citation type="journal article" date="2019" name="Int. J. Syst. Evol. Microbiol.">
        <title>The Global Catalogue of Microorganisms (GCM) 10K type strain sequencing project: providing services to taxonomists for standard genome sequencing and annotation.</title>
        <authorList>
            <consortium name="The Broad Institute Genomics Platform"/>
            <consortium name="The Broad Institute Genome Sequencing Center for Infectious Disease"/>
            <person name="Wu L."/>
            <person name="Ma J."/>
        </authorList>
    </citation>
    <scope>NUCLEOTIDE SEQUENCE [LARGE SCALE GENOMIC DNA]</scope>
    <source>
        <strain evidence="3">JCM 32148</strain>
    </source>
</reference>
<name>A0ABW2ZXI2_9ACTN</name>
<dbReference type="EMBL" id="JBHTHM010000113">
    <property type="protein sequence ID" value="MFD0783260.1"/>
    <property type="molecule type" value="Genomic_DNA"/>
</dbReference>
<gene>
    <name evidence="2" type="ORF">ACFQZ8_04910</name>
</gene>
<accession>A0ABW2ZXI2</accession>
<keyword evidence="3" id="KW-1185">Reference proteome</keyword>
<feature type="compositionally biased region" description="Pro residues" evidence="1">
    <location>
        <begin position="89"/>
        <end position="102"/>
    </location>
</feature>
<proteinExistence type="predicted"/>
<dbReference type="Proteomes" id="UP001597053">
    <property type="component" value="Unassembled WGS sequence"/>
</dbReference>
<comment type="caution">
    <text evidence="2">The sequence shown here is derived from an EMBL/GenBank/DDBJ whole genome shotgun (WGS) entry which is preliminary data.</text>
</comment>
<feature type="region of interest" description="Disordered" evidence="1">
    <location>
        <begin position="1"/>
        <end position="108"/>
    </location>
</feature>
<evidence type="ECO:0000313" key="2">
    <source>
        <dbReference type="EMBL" id="MFD0783260.1"/>
    </source>
</evidence>
<evidence type="ECO:0000256" key="1">
    <source>
        <dbReference type="SAM" id="MobiDB-lite"/>
    </source>
</evidence>
<sequence>MPATWSKYDKQPLPNPKDDPSGAGAPPEDHGPAKRLYMNWTTPHTPKPPPASGGSSSAGGHGPAGSDSPGTDGSDNADNDNNYVNPSPEGLPPEGMPKPGTPPDYDCLEVETGGLAAYEQNILTAATGLVSEFNYLRDHALTILTDPMWGRGEGTWQVAHPNHQNIDNVDTQPFFLPSNSAVAAREFTRVIGPVQQNALQGAADLITLSGMFIEVLDATVSSYAQMDMLTTFPDPQDLKDQGKK</sequence>
<protein>
    <submittedName>
        <fullName evidence="2">Uncharacterized protein</fullName>
    </submittedName>
</protein>
<feature type="compositionally biased region" description="Polar residues" evidence="1">
    <location>
        <begin position="71"/>
        <end position="85"/>
    </location>
</feature>
<evidence type="ECO:0000313" key="3">
    <source>
        <dbReference type="Proteomes" id="UP001597053"/>
    </source>
</evidence>